<evidence type="ECO:0000313" key="2">
    <source>
        <dbReference type="EMBL" id="CAK5268297.1"/>
    </source>
</evidence>
<protein>
    <submittedName>
        <fullName evidence="2">Uncharacterized protein</fullName>
    </submittedName>
</protein>
<dbReference type="Proteomes" id="UP001295794">
    <property type="component" value="Unassembled WGS sequence"/>
</dbReference>
<sequence length="109" mass="12527">IYINGRKLFVLLDALDTNTCLLLLAYKKIVKGLKKAGLSIDLSKRKLIHYSCRKQDNIAPAIQLLNNNGSTMTITVTPTIKWLEVYLDWKLTFKHHIKTLVAWAMKKLM</sequence>
<evidence type="ECO:0000313" key="3">
    <source>
        <dbReference type="Proteomes" id="UP001295794"/>
    </source>
</evidence>
<dbReference type="EMBL" id="CAVNYO010000138">
    <property type="protein sequence ID" value="CAK5268210.1"/>
    <property type="molecule type" value="Genomic_DNA"/>
</dbReference>
<comment type="caution">
    <text evidence="2">The sequence shown here is derived from an EMBL/GenBank/DDBJ whole genome shotgun (WGS) entry which is preliminary data.</text>
</comment>
<feature type="non-terminal residue" evidence="2">
    <location>
        <position position="1"/>
    </location>
</feature>
<gene>
    <name evidence="1" type="ORF">MYCIT1_LOCUS11321</name>
    <name evidence="2" type="ORF">MYCIT1_LOCUS11422</name>
</gene>
<proteinExistence type="predicted"/>
<keyword evidence="3" id="KW-1185">Reference proteome</keyword>
<accession>A0AAD2H3F0</accession>
<evidence type="ECO:0000313" key="1">
    <source>
        <dbReference type="EMBL" id="CAK5268210.1"/>
    </source>
</evidence>
<reference evidence="2" key="1">
    <citation type="submission" date="2023-11" db="EMBL/GenBank/DDBJ databases">
        <authorList>
            <person name="De Vega J J."/>
            <person name="De Vega J J."/>
        </authorList>
    </citation>
    <scope>NUCLEOTIDE SEQUENCE</scope>
</reference>
<name>A0AAD2H3F0_9AGAR</name>
<dbReference type="AlphaFoldDB" id="A0AAD2H3F0"/>
<dbReference type="EMBL" id="CAVNYO010000138">
    <property type="protein sequence ID" value="CAK5268297.1"/>
    <property type="molecule type" value="Genomic_DNA"/>
</dbReference>
<organism evidence="2 3">
    <name type="scientific">Mycena citricolor</name>
    <dbReference type="NCBI Taxonomy" id="2018698"/>
    <lineage>
        <taxon>Eukaryota</taxon>
        <taxon>Fungi</taxon>
        <taxon>Dikarya</taxon>
        <taxon>Basidiomycota</taxon>
        <taxon>Agaricomycotina</taxon>
        <taxon>Agaricomycetes</taxon>
        <taxon>Agaricomycetidae</taxon>
        <taxon>Agaricales</taxon>
        <taxon>Marasmiineae</taxon>
        <taxon>Mycenaceae</taxon>
        <taxon>Mycena</taxon>
    </lineage>
</organism>